<feature type="compositionally biased region" description="Polar residues" evidence="2">
    <location>
        <begin position="178"/>
        <end position="199"/>
    </location>
</feature>
<organism evidence="3 4">
    <name type="scientific">Meloidogyne javanica</name>
    <name type="common">Root-knot nematode worm</name>
    <dbReference type="NCBI Taxonomy" id="6303"/>
    <lineage>
        <taxon>Eukaryota</taxon>
        <taxon>Metazoa</taxon>
        <taxon>Ecdysozoa</taxon>
        <taxon>Nematoda</taxon>
        <taxon>Chromadorea</taxon>
        <taxon>Rhabditida</taxon>
        <taxon>Tylenchina</taxon>
        <taxon>Tylenchomorpha</taxon>
        <taxon>Tylenchoidea</taxon>
        <taxon>Meloidogynidae</taxon>
        <taxon>Meloidogyninae</taxon>
        <taxon>Meloidogyne</taxon>
        <taxon>Meloidogyne incognita group</taxon>
    </lineage>
</organism>
<dbReference type="Pfam" id="PF01391">
    <property type="entry name" value="Collagen"/>
    <property type="match status" value="2"/>
</dbReference>
<reference evidence="4" key="1">
    <citation type="submission" date="2022-11" db="UniProtKB">
        <authorList>
            <consortium name="WormBaseParasite"/>
        </authorList>
    </citation>
    <scope>IDENTIFICATION</scope>
</reference>
<feature type="region of interest" description="Disordered" evidence="2">
    <location>
        <begin position="168"/>
        <end position="200"/>
    </location>
</feature>
<feature type="compositionally biased region" description="Low complexity" evidence="2">
    <location>
        <begin position="447"/>
        <end position="457"/>
    </location>
</feature>
<sequence length="597" mass="63797">MFSNLNLNDLVNISRLSGNFSATELEELDAHINEDKKLDEIRKLLTEKLENAKKRINQQGWTRINSTQKSELLFDIQEILYEMQLVEHAAKTPILHIAKIIFSANPSRCICRETSPAKSKPPKRRRNELGGLGSVGSSIGSNDEVRTVFGIAKRNPIRDVDISKQTHNLSEEQRNNSDEWTQTSAPNSRKSSIRTTLKQPYQRKSLIVSRTPSGKFQCDRTPLSPSNEVLQDFLVSKGIQKRNKDSTTTNEDFLQNDNYDCLAELEQALPISYQDCPSSPYRNIDERFPSTSTASLLCGSPSWNGGSSEASINAAIEFSPLSTRAAKKQRNWGKGGDTLNNDSVMGGKSPRKRYIESNDTQMDGEVHRPTASADEPTYCLCEQVRCCIPGLPGPPGPHGRNGISGRPGAQGPPGFYGMIPAICEEVTSPPCIACPPGIIGPPGPAGSPGNSGPAGHPGRPGNDGAPGQQGLPGEQGEPGEPGREGMRGEAGRSAISIPEIPGDTGALGEQVLLDRKFVIRAEGPPGLSGSAGEPGRPGLEGPPGPQGLPGANGKVGPQGTPGETGSRGVQGSPGERGICPKYCALDGGVFFEDGTRR</sequence>
<keyword evidence="1" id="KW-0677">Repeat</keyword>
<protein>
    <submittedName>
        <fullName evidence="4">Collagen</fullName>
    </submittedName>
</protein>
<dbReference type="InterPro" id="IPR008160">
    <property type="entry name" value="Collagen"/>
</dbReference>
<dbReference type="PANTHER" id="PTHR24637:SF351">
    <property type="entry name" value="CUTICLE COLLAGEN DPY-10"/>
    <property type="match status" value="1"/>
</dbReference>
<accession>A0A915LZY2</accession>
<feature type="compositionally biased region" description="Low complexity" evidence="2">
    <location>
        <begin position="465"/>
        <end position="475"/>
    </location>
</feature>
<feature type="region of interest" description="Disordered" evidence="2">
    <location>
        <begin position="112"/>
        <end position="137"/>
    </location>
</feature>
<evidence type="ECO:0000313" key="4">
    <source>
        <dbReference type="WBParaSite" id="scaffold2246_cov240.g4509"/>
    </source>
</evidence>
<name>A0A915LZY2_MELJA</name>
<evidence type="ECO:0000256" key="1">
    <source>
        <dbReference type="ARBA" id="ARBA00022737"/>
    </source>
</evidence>
<feature type="region of interest" description="Disordered" evidence="2">
    <location>
        <begin position="523"/>
        <end position="578"/>
    </location>
</feature>
<keyword evidence="3" id="KW-1185">Reference proteome</keyword>
<feature type="region of interest" description="Disordered" evidence="2">
    <location>
        <begin position="327"/>
        <end position="372"/>
    </location>
</feature>
<dbReference type="WBParaSite" id="scaffold2246_cov240.g4509">
    <property type="protein sequence ID" value="scaffold2246_cov240.g4509"/>
    <property type="gene ID" value="scaffold2246_cov240.g4509"/>
</dbReference>
<dbReference type="PANTHER" id="PTHR24637">
    <property type="entry name" value="COLLAGEN"/>
    <property type="match status" value="1"/>
</dbReference>
<dbReference type="Proteomes" id="UP000887561">
    <property type="component" value="Unplaced"/>
</dbReference>
<dbReference type="AlphaFoldDB" id="A0A915LZY2"/>
<feature type="compositionally biased region" description="Basic and acidic residues" evidence="2">
    <location>
        <begin position="168"/>
        <end position="177"/>
    </location>
</feature>
<feature type="compositionally biased region" description="Basic and acidic residues" evidence="2">
    <location>
        <begin position="480"/>
        <end position="490"/>
    </location>
</feature>
<proteinExistence type="predicted"/>
<feature type="region of interest" description="Disordered" evidence="2">
    <location>
        <begin position="442"/>
        <end position="490"/>
    </location>
</feature>
<evidence type="ECO:0000256" key="2">
    <source>
        <dbReference type="SAM" id="MobiDB-lite"/>
    </source>
</evidence>
<evidence type="ECO:0000313" key="3">
    <source>
        <dbReference type="Proteomes" id="UP000887561"/>
    </source>
</evidence>